<evidence type="ECO:0000256" key="3">
    <source>
        <dbReference type="ARBA" id="ARBA00022898"/>
    </source>
</evidence>
<evidence type="ECO:0000259" key="5">
    <source>
        <dbReference type="Pfam" id="PF00291"/>
    </source>
</evidence>
<name>A0A8H3FM81_9LECA</name>
<dbReference type="GO" id="GO:0018114">
    <property type="term" value="F:threonine racemase activity"/>
    <property type="evidence" value="ECO:0007669"/>
    <property type="project" value="TreeGrafter"/>
</dbReference>
<comment type="cofactor">
    <cofactor evidence="1">
        <name>pyridoxal 5'-phosphate</name>
        <dbReference type="ChEBI" id="CHEBI:597326"/>
    </cofactor>
</comment>
<accession>A0A8H3FM81</accession>
<dbReference type="EMBL" id="CAJPDQ010000027">
    <property type="protein sequence ID" value="CAF9927657.1"/>
    <property type="molecule type" value="Genomic_DNA"/>
</dbReference>
<dbReference type="OrthoDB" id="271064at2759"/>
<dbReference type="GO" id="GO:0005524">
    <property type="term" value="F:ATP binding"/>
    <property type="evidence" value="ECO:0007669"/>
    <property type="project" value="TreeGrafter"/>
</dbReference>
<evidence type="ECO:0000256" key="4">
    <source>
        <dbReference type="ARBA" id="ARBA00023239"/>
    </source>
</evidence>
<gene>
    <name evidence="6" type="ORF">GOMPHAMPRED_004463</name>
</gene>
<comment type="caution">
    <text evidence="6">The sequence shown here is derived from an EMBL/GenBank/DDBJ whole genome shotgun (WGS) entry which is preliminary data.</text>
</comment>
<feature type="domain" description="Tryptophan synthase beta chain-like PALP" evidence="5">
    <location>
        <begin position="56"/>
        <end position="331"/>
    </location>
</feature>
<dbReference type="AlphaFoldDB" id="A0A8H3FM81"/>
<dbReference type="PANTHER" id="PTHR43050">
    <property type="entry name" value="SERINE / THREONINE RACEMASE FAMILY MEMBER"/>
    <property type="match status" value="1"/>
</dbReference>
<sequence length="403" mass="42443">MSQLMDSESPVKRSLTRDSVLAAHTLIKPHIHQTPVLTNKTLDRICSTPRAPNKLAPKINLYLKCENFQKVGAFKYRGAVHALLHLQNGTSSLPGAPTNQTHSPTILTQSGVITHSSGNHAQALALAAHTFGIPATIVMPHISTPAKIAATKGYGARVIFSGSTATERESVVAQLMSEKPGVVLVPPYDAVDIILGQGTMGIELAEQTAPRKLDAVIAPVGGGGMLSGLALAFSGTGTRVFGAEPSFQGADDCKRGLEAGRRVEHVSSLTIADGVRTPVGVLPWSVISAPGMVRGVFAVGEEEIRMAMRLIWERVKIVVEPTAALGVAVVLFDEGFREMVRVEVEREGRDEWDVGVVLSGGNVDLDAAGALLARGVGQWEVGRGLGVVGVDGDCEPRVQDVAG</sequence>
<evidence type="ECO:0000256" key="1">
    <source>
        <dbReference type="ARBA" id="ARBA00001933"/>
    </source>
</evidence>
<evidence type="ECO:0000313" key="7">
    <source>
        <dbReference type="Proteomes" id="UP000664169"/>
    </source>
</evidence>
<keyword evidence="3" id="KW-0663">Pyridoxal phosphate</keyword>
<proteinExistence type="inferred from homology"/>
<keyword evidence="7" id="KW-1185">Reference proteome</keyword>
<reference evidence="6" key="1">
    <citation type="submission" date="2021-03" db="EMBL/GenBank/DDBJ databases">
        <authorList>
            <person name="Tagirdzhanova G."/>
        </authorList>
    </citation>
    <scope>NUCLEOTIDE SEQUENCE</scope>
</reference>
<dbReference type="GO" id="GO:0000287">
    <property type="term" value="F:magnesium ion binding"/>
    <property type="evidence" value="ECO:0007669"/>
    <property type="project" value="TreeGrafter"/>
</dbReference>
<organism evidence="6 7">
    <name type="scientific">Gomphillus americanus</name>
    <dbReference type="NCBI Taxonomy" id="1940652"/>
    <lineage>
        <taxon>Eukaryota</taxon>
        <taxon>Fungi</taxon>
        <taxon>Dikarya</taxon>
        <taxon>Ascomycota</taxon>
        <taxon>Pezizomycotina</taxon>
        <taxon>Lecanoromycetes</taxon>
        <taxon>OSLEUM clade</taxon>
        <taxon>Ostropomycetidae</taxon>
        <taxon>Ostropales</taxon>
        <taxon>Graphidaceae</taxon>
        <taxon>Gomphilloideae</taxon>
        <taxon>Gomphillus</taxon>
    </lineage>
</organism>
<dbReference type="Pfam" id="PF00291">
    <property type="entry name" value="PALP"/>
    <property type="match status" value="1"/>
</dbReference>
<dbReference type="GO" id="GO:0008721">
    <property type="term" value="F:D-serine ammonia-lyase activity"/>
    <property type="evidence" value="ECO:0007669"/>
    <property type="project" value="TreeGrafter"/>
</dbReference>
<comment type="similarity">
    <text evidence="2">Belongs to the serine/threonine dehydratase family.</text>
</comment>
<dbReference type="GO" id="GO:0030170">
    <property type="term" value="F:pyridoxal phosphate binding"/>
    <property type="evidence" value="ECO:0007669"/>
    <property type="project" value="TreeGrafter"/>
</dbReference>
<protein>
    <recommendedName>
        <fullName evidence="5">Tryptophan synthase beta chain-like PALP domain-containing protein</fullName>
    </recommendedName>
</protein>
<dbReference type="InterPro" id="IPR036052">
    <property type="entry name" value="TrpB-like_PALP_sf"/>
</dbReference>
<evidence type="ECO:0000313" key="6">
    <source>
        <dbReference type="EMBL" id="CAF9927657.1"/>
    </source>
</evidence>
<dbReference type="CDD" id="cd01562">
    <property type="entry name" value="Thr-dehyd"/>
    <property type="match status" value="1"/>
</dbReference>
<dbReference type="SUPFAM" id="SSF53686">
    <property type="entry name" value="Tryptophan synthase beta subunit-like PLP-dependent enzymes"/>
    <property type="match status" value="1"/>
</dbReference>
<dbReference type="InterPro" id="IPR001926">
    <property type="entry name" value="TrpB-like_PALP"/>
</dbReference>
<dbReference type="PANTHER" id="PTHR43050:SF1">
    <property type="entry name" value="SERINE RACEMASE"/>
    <property type="match status" value="1"/>
</dbReference>
<dbReference type="FunFam" id="3.40.50.1100:FF:000005">
    <property type="entry name" value="Threonine dehydratase catabolic"/>
    <property type="match status" value="1"/>
</dbReference>
<dbReference type="GO" id="GO:0003941">
    <property type="term" value="F:L-serine ammonia-lyase activity"/>
    <property type="evidence" value="ECO:0007669"/>
    <property type="project" value="TreeGrafter"/>
</dbReference>
<keyword evidence="4" id="KW-0456">Lyase</keyword>
<dbReference type="GO" id="GO:0030378">
    <property type="term" value="F:serine racemase activity"/>
    <property type="evidence" value="ECO:0007669"/>
    <property type="project" value="TreeGrafter"/>
</dbReference>
<dbReference type="Proteomes" id="UP000664169">
    <property type="component" value="Unassembled WGS sequence"/>
</dbReference>
<dbReference type="Gene3D" id="3.40.50.1100">
    <property type="match status" value="2"/>
</dbReference>
<evidence type="ECO:0000256" key="2">
    <source>
        <dbReference type="ARBA" id="ARBA00010869"/>
    </source>
</evidence>